<keyword evidence="2" id="KW-0255">Endonuclease</keyword>
<dbReference type="SUPFAM" id="SSF50199">
    <property type="entry name" value="Staphylococcal nuclease"/>
    <property type="match status" value="1"/>
</dbReference>
<dbReference type="Pfam" id="PF00565">
    <property type="entry name" value="SNase"/>
    <property type="match status" value="1"/>
</dbReference>
<name>A0A7Y9J4I7_9PSEU</name>
<dbReference type="PROSITE" id="PS50830">
    <property type="entry name" value="TNASE_3"/>
    <property type="match status" value="1"/>
</dbReference>
<feature type="domain" description="TNase-like" evidence="1">
    <location>
        <begin position="59"/>
        <end position="182"/>
    </location>
</feature>
<keyword evidence="3" id="KW-1185">Reference proteome</keyword>
<reference evidence="2 3" key="1">
    <citation type="submission" date="2020-07" db="EMBL/GenBank/DDBJ databases">
        <title>Sequencing the genomes of 1000 actinobacteria strains.</title>
        <authorList>
            <person name="Klenk H.-P."/>
        </authorList>
    </citation>
    <scope>NUCLEOTIDE SEQUENCE [LARGE SCALE GENOMIC DNA]</scope>
    <source>
        <strain evidence="2 3">DSM 45772</strain>
    </source>
</reference>
<dbReference type="EMBL" id="JACCBN010000001">
    <property type="protein sequence ID" value="NYD34734.1"/>
    <property type="molecule type" value="Genomic_DNA"/>
</dbReference>
<dbReference type="Proteomes" id="UP000535890">
    <property type="component" value="Unassembled WGS sequence"/>
</dbReference>
<dbReference type="GO" id="GO:0004519">
    <property type="term" value="F:endonuclease activity"/>
    <property type="evidence" value="ECO:0007669"/>
    <property type="project" value="UniProtKB-KW"/>
</dbReference>
<dbReference type="InterPro" id="IPR016071">
    <property type="entry name" value="Staphylococal_nuclease_OB-fold"/>
</dbReference>
<comment type="caution">
    <text evidence="2">The sequence shown here is derived from an EMBL/GenBank/DDBJ whole genome shotgun (WGS) entry which is preliminary data.</text>
</comment>
<dbReference type="Gene3D" id="2.40.50.90">
    <property type="match status" value="1"/>
</dbReference>
<dbReference type="RefSeq" id="WP_179792654.1">
    <property type="nucleotide sequence ID" value="NZ_BAABHP010000003.1"/>
</dbReference>
<evidence type="ECO:0000259" key="1">
    <source>
        <dbReference type="PROSITE" id="PS50830"/>
    </source>
</evidence>
<dbReference type="AlphaFoldDB" id="A0A7Y9J4I7"/>
<gene>
    <name evidence="2" type="ORF">BJ983_000836</name>
</gene>
<evidence type="ECO:0000313" key="3">
    <source>
        <dbReference type="Proteomes" id="UP000535890"/>
    </source>
</evidence>
<sequence>MTTGTAPRVLLAMACLAALFGGVGVLSGAVPVSPAVTAAPAPPTVSPAAAPELLATDPAGEPATVLAVADPVTMDVRLEGGRTLRVRALGVQPPERCYADQALLFARKTLAGKAVTLTGDGRSDRFSRALVWVSLPQDDYAVLAAEAGTVRAYAADAPPQRMPAVRAAEDRAEQAKRGLWLAPCEQ</sequence>
<organism evidence="2 3">
    <name type="scientific">Actinomycetospora corticicola</name>
    <dbReference type="NCBI Taxonomy" id="663602"/>
    <lineage>
        <taxon>Bacteria</taxon>
        <taxon>Bacillati</taxon>
        <taxon>Actinomycetota</taxon>
        <taxon>Actinomycetes</taxon>
        <taxon>Pseudonocardiales</taxon>
        <taxon>Pseudonocardiaceae</taxon>
        <taxon>Actinomycetospora</taxon>
    </lineage>
</organism>
<evidence type="ECO:0000313" key="2">
    <source>
        <dbReference type="EMBL" id="NYD34734.1"/>
    </source>
</evidence>
<dbReference type="InterPro" id="IPR035437">
    <property type="entry name" value="SNase_OB-fold_sf"/>
</dbReference>
<protein>
    <submittedName>
        <fullName evidence="2">Endonuclease YncB(Thermonuclease family)</fullName>
    </submittedName>
</protein>
<keyword evidence="2" id="KW-0378">Hydrolase</keyword>
<proteinExistence type="predicted"/>
<dbReference type="SMART" id="SM00318">
    <property type="entry name" value="SNc"/>
    <property type="match status" value="1"/>
</dbReference>
<accession>A0A7Y9J4I7</accession>
<keyword evidence="2" id="KW-0540">Nuclease</keyword>